<dbReference type="RefSeq" id="WP_069457665.1">
    <property type="nucleotide sequence ID" value="NZ_LYBW01000049.1"/>
</dbReference>
<dbReference type="CDD" id="cd01434">
    <property type="entry name" value="EFG_mtEFG1_IV"/>
    <property type="match status" value="1"/>
</dbReference>
<gene>
    <name evidence="9" type="ORF">A8M32_06870</name>
</gene>
<evidence type="ECO:0000259" key="7">
    <source>
        <dbReference type="SMART" id="SM00838"/>
    </source>
</evidence>
<feature type="domain" description="Elongation factor EFG" evidence="7">
    <location>
        <begin position="552"/>
        <end position="642"/>
    </location>
</feature>
<evidence type="ECO:0000313" key="10">
    <source>
        <dbReference type="Proteomes" id="UP000094342"/>
    </source>
</evidence>
<dbReference type="Pfam" id="PF00679">
    <property type="entry name" value="EFG_C"/>
    <property type="match status" value="1"/>
</dbReference>
<dbReference type="EMBL" id="LYBW01000049">
    <property type="protein sequence ID" value="ODR92147.1"/>
    <property type="molecule type" value="Genomic_DNA"/>
</dbReference>
<feature type="domain" description="Translation elongation factor EFG/EF2" evidence="8">
    <location>
        <begin position="433"/>
        <end position="550"/>
    </location>
</feature>
<evidence type="ECO:0000256" key="6">
    <source>
        <dbReference type="ARBA" id="ARBA00024731"/>
    </source>
</evidence>
<dbReference type="Pfam" id="PF14492">
    <property type="entry name" value="EFG_III"/>
    <property type="match status" value="1"/>
</dbReference>
<dbReference type="PANTHER" id="PTHR43261:SF7">
    <property type="entry name" value="ELONGATION FACTOR G-LIKE PROTEIN"/>
    <property type="match status" value="1"/>
</dbReference>
<dbReference type="SUPFAM" id="SSF54211">
    <property type="entry name" value="Ribosomal protein S5 domain 2-like"/>
    <property type="match status" value="1"/>
</dbReference>
<dbReference type="InterPro" id="IPR041095">
    <property type="entry name" value="EFG_II"/>
</dbReference>
<dbReference type="InterPro" id="IPR027417">
    <property type="entry name" value="P-loop_NTPase"/>
</dbReference>
<dbReference type="InterPro" id="IPR014721">
    <property type="entry name" value="Ribsml_uS5_D2-typ_fold_subgr"/>
</dbReference>
<dbReference type="InterPro" id="IPR047872">
    <property type="entry name" value="EFG_IV"/>
</dbReference>
<keyword evidence="10" id="KW-1185">Reference proteome</keyword>
<dbReference type="GO" id="GO:0005525">
    <property type="term" value="F:GTP binding"/>
    <property type="evidence" value="ECO:0007669"/>
    <property type="project" value="UniProtKB-KW"/>
</dbReference>
<dbReference type="SUPFAM" id="SSF54980">
    <property type="entry name" value="EF-G C-terminal domain-like"/>
    <property type="match status" value="2"/>
</dbReference>
<comment type="caution">
    <text evidence="9">The sequence shown here is derived from an EMBL/GenBank/DDBJ whole genome shotgun (WGS) entry which is preliminary data.</text>
</comment>
<evidence type="ECO:0000259" key="8">
    <source>
        <dbReference type="SMART" id="SM00889"/>
    </source>
</evidence>
<dbReference type="Pfam" id="PF03764">
    <property type="entry name" value="EFG_IV"/>
    <property type="match status" value="1"/>
</dbReference>
<organism evidence="9 10">
    <name type="scientific">Sinorhizobium alkalisoli</name>
    <dbReference type="NCBI Taxonomy" id="1752398"/>
    <lineage>
        <taxon>Bacteria</taxon>
        <taxon>Pseudomonadati</taxon>
        <taxon>Pseudomonadota</taxon>
        <taxon>Alphaproteobacteria</taxon>
        <taxon>Hyphomicrobiales</taxon>
        <taxon>Rhizobiaceae</taxon>
        <taxon>Sinorhizobium/Ensifer group</taxon>
        <taxon>Sinorhizobium</taxon>
    </lineage>
</organism>
<dbReference type="InterPro" id="IPR035647">
    <property type="entry name" value="EFG_III/V"/>
</dbReference>
<dbReference type="InterPro" id="IPR005517">
    <property type="entry name" value="Transl_elong_EFG/EF2_IV"/>
</dbReference>
<reference evidence="10" key="1">
    <citation type="submission" date="2016-05" db="EMBL/GenBank/DDBJ databases">
        <authorList>
            <person name="Li Y."/>
        </authorList>
    </citation>
    <scope>NUCLEOTIDE SEQUENCE [LARGE SCALE GENOMIC DNA]</scope>
    <source>
        <strain evidence="10">YIC4027</strain>
    </source>
</reference>
<dbReference type="Gene3D" id="3.30.70.240">
    <property type="match status" value="1"/>
</dbReference>
<dbReference type="AlphaFoldDB" id="A0A1E3VFD2"/>
<dbReference type="Gene3D" id="3.40.50.300">
    <property type="entry name" value="P-loop containing nucleotide triphosphate hydrolases"/>
    <property type="match status" value="1"/>
</dbReference>
<evidence type="ECO:0000256" key="2">
    <source>
        <dbReference type="ARBA" id="ARBA00022741"/>
    </source>
</evidence>
<dbReference type="InterPro" id="IPR000640">
    <property type="entry name" value="EFG_V-like"/>
</dbReference>
<evidence type="ECO:0000256" key="4">
    <source>
        <dbReference type="ARBA" id="ARBA00022917"/>
    </source>
</evidence>
<dbReference type="SMART" id="SM00889">
    <property type="entry name" value="EFG_IV"/>
    <property type="match status" value="1"/>
</dbReference>
<keyword evidence="4" id="KW-0648">Protein biosynthesis</keyword>
<dbReference type="GO" id="GO:0097216">
    <property type="term" value="F:guanosine tetraphosphate binding"/>
    <property type="evidence" value="ECO:0007669"/>
    <property type="project" value="UniProtKB-ARBA"/>
</dbReference>
<sequence>MRCFTVLGPSQIGKSTLVERLSSLEGEPKKSVSPYGLAITEFEFGGEPWCALDVPGNSEAIPLAQDALLASDACVLPISPVLEEAVLAAPYLRVIEASGTPCILFVNRMDEPRGRLRDIVAALQDYCSRPLVLRQIPIRDGDKIIGSCDLISERAWRYREGQTSALFEIPESAAEREHEARAELLEHLSEFDDWLLEELIEDREPASETIYQISTRVLSENKIIPVLLGAASHSNGIMRLMKALRHESPRVEALRSRLAASAGIDESTLAAVGFHAHHRQSVGKTVIARALQNGVKQGATLGGAGLGALQDPANGRAMSSGISVAGQVFAAVKSDHLAVPSLLTANAAIAPPDWTTPPPPMFERILVPESERDENKLSETLAKLAETDRGLKVMQEEGTGAQMVCAQGPVHLRDVCRMLADVFHVTVTDRAPSPVYRETISKSADVHYRHRKQTGGAGQFADVKLSVHPNGRGEGFSFAETIKGGAVPRNFIPAVEAGAREAMDKGPLGFKAIDIGVVLTDGQHHSVDSSEHAFRTAGKLGVRQALSQAASVLLQPIFRVEIHVPSIHSGGLVPIVSTLKGQILGFDRDDAAKGWDIFRALVPGGALEDLARSLRSATQGIGYFSKSFDHFEELYGKEAQAIITAHSAQANEH</sequence>
<dbReference type="STRING" id="1752398.A8M32_06870"/>
<evidence type="ECO:0000256" key="1">
    <source>
        <dbReference type="ARBA" id="ARBA00017872"/>
    </source>
</evidence>
<keyword evidence="5" id="KW-0342">GTP-binding</keyword>
<evidence type="ECO:0000256" key="5">
    <source>
        <dbReference type="ARBA" id="ARBA00023134"/>
    </source>
</evidence>
<dbReference type="SUPFAM" id="SSF52540">
    <property type="entry name" value="P-loop containing nucleoside triphosphate hydrolases"/>
    <property type="match status" value="1"/>
</dbReference>
<dbReference type="Gene3D" id="3.30.230.10">
    <property type="match status" value="1"/>
</dbReference>
<dbReference type="OrthoDB" id="9802948at2"/>
<dbReference type="NCBIfam" id="NF009379">
    <property type="entry name" value="PRK12740.1-3"/>
    <property type="match status" value="1"/>
</dbReference>
<keyword evidence="2" id="KW-0547">Nucleotide-binding</keyword>
<evidence type="ECO:0000313" key="9">
    <source>
        <dbReference type="EMBL" id="ODR92147.1"/>
    </source>
</evidence>
<keyword evidence="3 9" id="KW-0251">Elongation factor</keyword>
<dbReference type="InterPro" id="IPR035649">
    <property type="entry name" value="EFG_V"/>
</dbReference>
<comment type="function">
    <text evidence="6">Catalyzes the GTP-dependent ribosomal translocation step during translation elongation. During this step, the ribosome changes from the pre-translocational (PRE) to the post-translocational (POST) state as the newly formed A-site-bound peptidyl-tRNA and P-site-bound deacylated tRNA move to the P and E sites, respectively. Catalyzes the coordinated movement of the two tRNA molecules, the mRNA and conformational changes in the ribosome.</text>
</comment>
<dbReference type="CDD" id="cd03713">
    <property type="entry name" value="EFG_mtEFG_C"/>
    <property type="match status" value="1"/>
</dbReference>
<dbReference type="SMART" id="SM00838">
    <property type="entry name" value="EFG_C"/>
    <property type="match status" value="1"/>
</dbReference>
<accession>A0A1E3VFD2</accession>
<evidence type="ECO:0000256" key="3">
    <source>
        <dbReference type="ARBA" id="ARBA00022768"/>
    </source>
</evidence>
<dbReference type="GO" id="GO:0032790">
    <property type="term" value="P:ribosome disassembly"/>
    <property type="evidence" value="ECO:0007669"/>
    <property type="project" value="TreeGrafter"/>
</dbReference>
<dbReference type="InterPro" id="IPR020568">
    <property type="entry name" value="Ribosomal_Su5_D2-typ_SF"/>
</dbReference>
<proteinExistence type="predicted"/>
<dbReference type="Proteomes" id="UP000094342">
    <property type="component" value="Unassembled WGS sequence"/>
</dbReference>
<dbReference type="Gene3D" id="3.30.70.870">
    <property type="entry name" value="Elongation Factor G (Translational Gtpase), domain 3"/>
    <property type="match status" value="1"/>
</dbReference>
<dbReference type="GO" id="GO:0003924">
    <property type="term" value="F:GTPase activity"/>
    <property type="evidence" value="ECO:0007669"/>
    <property type="project" value="UniProtKB-ARBA"/>
</dbReference>
<name>A0A1E3VFD2_9HYPH</name>
<dbReference type="GO" id="GO:0003746">
    <property type="term" value="F:translation elongation factor activity"/>
    <property type="evidence" value="ECO:0007669"/>
    <property type="project" value="UniProtKB-KW"/>
</dbReference>
<dbReference type="PANTHER" id="PTHR43261">
    <property type="entry name" value="TRANSLATION ELONGATION FACTOR G-RELATED"/>
    <property type="match status" value="1"/>
</dbReference>
<protein>
    <recommendedName>
        <fullName evidence="1">Elongation factor G</fullName>
    </recommendedName>
</protein>